<accession>A0A498IZD3</accession>
<organism evidence="1 2">
    <name type="scientific">Malus domestica</name>
    <name type="common">Apple</name>
    <name type="synonym">Pyrus malus</name>
    <dbReference type="NCBI Taxonomy" id="3750"/>
    <lineage>
        <taxon>Eukaryota</taxon>
        <taxon>Viridiplantae</taxon>
        <taxon>Streptophyta</taxon>
        <taxon>Embryophyta</taxon>
        <taxon>Tracheophyta</taxon>
        <taxon>Spermatophyta</taxon>
        <taxon>Magnoliopsida</taxon>
        <taxon>eudicotyledons</taxon>
        <taxon>Gunneridae</taxon>
        <taxon>Pentapetalae</taxon>
        <taxon>rosids</taxon>
        <taxon>fabids</taxon>
        <taxon>Rosales</taxon>
        <taxon>Rosaceae</taxon>
        <taxon>Amygdaloideae</taxon>
        <taxon>Maleae</taxon>
        <taxon>Malus</taxon>
    </lineage>
</organism>
<dbReference type="EMBL" id="RDQH01000336">
    <property type="protein sequence ID" value="RXH86893.1"/>
    <property type="molecule type" value="Genomic_DNA"/>
</dbReference>
<dbReference type="AlphaFoldDB" id="A0A498IZD3"/>
<keyword evidence="2" id="KW-1185">Reference proteome</keyword>
<evidence type="ECO:0000313" key="1">
    <source>
        <dbReference type="EMBL" id="RXH86893.1"/>
    </source>
</evidence>
<sequence>MTWTGGIAFLLRWSFQPAREGKSDRQLGSGPTRVGELDGSKFMGIRARELWFDAFLSVPESWPYTSAGLWLLGNLGRYWRLKTRGKLNHGQELNQFLSFSMK</sequence>
<dbReference type="Proteomes" id="UP000290289">
    <property type="component" value="Chromosome 10"/>
</dbReference>
<name>A0A498IZD3_MALDO</name>
<evidence type="ECO:0000313" key="2">
    <source>
        <dbReference type="Proteomes" id="UP000290289"/>
    </source>
</evidence>
<gene>
    <name evidence="1" type="ORF">DVH24_022166</name>
</gene>
<protein>
    <submittedName>
        <fullName evidence="1">Uncharacterized protein</fullName>
    </submittedName>
</protein>
<proteinExistence type="predicted"/>
<reference evidence="1 2" key="1">
    <citation type="submission" date="2018-10" db="EMBL/GenBank/DDBJ databases">
        <title>A high-quality apple genome assembly.</title>
        <authorList>
            <person name="Hu J."/>
        </authorList>
    </citation>
    <scope>NUCLEOTIDE SEQUENCE [LARGE SCALE GENOMIC DNA]</scope>
    <source>
        <strain evidence="2">cv. HFTH1</strain>
        <tissue evidence="1">Young leaf</tissue>
    </source>
</reference>
<comment type="caution">
    <text evidence="1">The sequence shown here is derived from an EMBL/GenBank/DDBJ whole genome shotgun (WGS) entry which is preliminary data.</text>
</comment>